<dbReference type="Gene3D" id="3.90.1200.10">
    <property type="match status" value="1"/>
</dbReference>
<evidence type="ECO:0000313" key="2">
    <source>
        <dbReference type="EMBL" id="CCI53712.1"/>
    </source>
</evidence>
<dbReference type="Proteomes" id="UP000035720">
    <property type="component" value="Unassembled WGS sequence"/>
</dbReference>
<name>A0A077MF28_9MICO</name>
<accession>A0A077MF28</accession>
<evidence type="ECO:0000313" key="3">
    <source>
        <dbReference type="Proteomes" id="UP000035720"/>
    </source>
</evidence>
<dbReference type="EMBL" id="CAJC01000155">
    <property type="protein sequence ID" value="CCI53712.1"/>
    <property type="molecule type" value="Genomic_DNA"/>
</dbReference>
<feature type="domain" description="Aminoglycoside phosphotransferase" evidence="1">
    <location>
        <begin position="94"/>
        <end position="261"/>
    </location>
</feature>
<sequence length="323" mass="35121">MPTPYPPTSLEHIRELRRFTGHDGLSGAELYRGVLIDGTPVVAKRSVADGDVFQRLLGHRNSLELALWREGVLDRLPDGVSSPTIGGWTEHDASWIVMRDLGDTIVGPDHPFDDAEVDRLLDRLDRLHSSGLRPAATTSLAAAIAMFSPPRVAELGTVDLATAVEGGWAVFRDLAPAGVADSVVALARDPAPLVAALEARPIGFCHGDIAGVNLAWQGDGLALLDWGQAVLAPPAFDIARFLPSGLRSSILTNDDLLDRYRAVTGTRFDEFALELSLLAAFVWYGWQKALDVVEVRDPARRRVEADAFAWWVDRLPRAISLLT</sequence>
<dbReference type="Pfam" id="PF01636">
    <property type="entry name" value="APH"/>
    <property type="match status" value="1"/>
</dbReference>
<dbReference type="STRING" id="1193518.BN13_440037"/>
<dbReference type="SUPFAM" id="SSF56112">
    <property type="entry name" value="Protein kinase-like (PK-like)"/>
    <property type="match status" value="1"/>
</dbReference>
<proteinExistence type="predicted"/>
<gene>
    <name evidence="2" type="ORF">BN13_440037</name>
</gene>
<protein>
    <submittedName>
        <fullName evidence="2">Putative Aminoglycoside phosphotransferase</fullName>
    </submittedName>
</protein>
<keyword evidence="3" id="KW-1185">Reference proteome</keyword>
<organism evidence="2 3">
    <name type="scientific">Nostocoides jenkinsii Ben 74</name>
    <dbReference type="NCBI Taxonomy" id="1193518"/>
    <lineage>
        <taxon>Bacteria</taxon>
        <taxon>Bacillati</taxon>
        <taxon>Actinomycetota</taxon>
        <taxon>Actinomycetes</taxon>
        <taxon>Micrococcales</taxon>
        <taxon>Intrasporangiaceae</taxon>
        <taxon>Nostocoides</taxon>
    </lineage>
</organism>
<dbReference type="GO" id="GO:0016740">
    <property type="term" value="F:transferase activity"/>
    <property type="evidence" value="ECO:0007669"/>
    <property type="project" value="UniProtKB-KW"/>
</dbReference>
<keyword evidence="2" id="KW-0808">Transferase</keyword>
<dbReference type="AlphaFoldDB" id="A0A077MF28"/>
<dbReference type="InterPro" id="IPR011009">
    <property type="entry name" value="Kinase-like_dom_sf"/>
</dbReference>
<evidence type="ECO:0000259" key="1">
    <source>
        <dbReference type="Pfam" id="PF01636"/>
    </source>
</evidence>
<comment type="caution">
    <text evidence="2">The sequence shown here is derived from an EMBL/GenBank/DDBJ whole genome shotgun (WGS) entry which is preliminary data.</text>
</comment>
<dbReference type="InterPro" id="IPR002575">
    <property type="entry name" value="Aminoglycoside_PTrfase"/>
</dbReference>
<reference evidence="2 3" key="1">
    <citation type="journal article" date="2013" name="ISME J.">
        <title>A metabolic model for members of the genus Tetrasphaera involved in enhanced biological phosphorus removal.</title>
        <authorList>
            <person name="Kristiansen R."/>
            <person name="Nguyen H.T.T."/>
            <person name="Saunders A.M."/>
            <person name="Nielsen J.L."/>
            <person name="Wimmer R."/>
            <person name="Le V.Q."/>
            <person name="McIlroy S.J."/>
            <person name="Petrovski S."/>
            <person name="Seviour R.J."/>
            <person name="Calteau A."/>
            <person name="Nielsen K.L."/>
            <person name="Nielsen P.H."/>
        </authorList>
    </citation>
    <scope>NUCLEOTIDE SEQUENCE [LARGE SCALE GENOMIC DNA]</scope>
    <source>
        <strain evidence="2 3">Ben 74</strain>
    </source>
</reference>
<dbReference type="RefSeq" id="WP_048546048.1">
    <property type="nucleotide sequence ID" value="NZ_HF571038.1"/>
</dbReference>